<organism evidence="2 3">
    <name type="scientific">Niastella yeongjuensis</name>
    <dbReference type="NCBI Taxonomy" id="354355"/>
    <lineage>
        <taxon>Bacteria</taxon>
        <taxon>Pseudomonadati</taxon>
        <taxon>Bacteroidota</taxon>
        <taxon>Chitinophagia</taxon>
        <taxon>Chitinophagales</taxon>
        <taxon>Chitinophagaceae</taxon>
        <taxon>Niastella</taxon>
    </lineage>
</organism>
<dbReference type="EMBL" id="LVXG01000056">
    <property type="protein sequence ID" value="OQP42844.1"/>
    <property type="molecule type" value="Genomic_DNA"/>
</dbReference>
<keyword evidence="1" id="KW-0732">Signal</keyword>
<feature type="signal peptide" evidence="1">
    <location>
        <begin position="1"/>
        <end position="23"/>
    </location>
</feature>
<dbReference type="RefSeq" id="WP_081203260.1">
    <property type="nucleotide sequence ID" value="NZ_FOCZ01000005.1"/>
</dbReference>
<evidence type="ECO:0000256" key="1">
    <source>
        <dbReference type="SAM" id="SignalP"/>
    </source>
</evidence>
<comment type="caution">
    <text evidence="2">The sequence shown here is derived from an EMBL/GenBank/DDBJ whole genome shotgun (WGS) entry which is preliminary data.</text>
</comment>
<dbReference type="Proteomes" id="UP000192610">
    <property type="component" value="Unassembled WGS sequence"/>
</dbReference>
<dbReference type="AlphaFoldDB" id="A0A1V9EA33"/>
<protein>
    <recommendedName>
        <fullName evidence="4">DUF4468 domain-containing protein</fullName>
    </recommendedName>
</protein>
<accession>A0A1V9EA33</accession>
<sequence>MMKTKTGLLTVLLAAVAAVPALAQNTTAKYVSNKTTATQAPAQPMINFVNQKPTIDSMVSGIDANSYLDHASFRGKAREGKYWVELFYSKANKEIMKANFVFTTDSLNFSRCYYFKNNSVTKIFDNNTTNFYQVGNVVLTEQGTVAPSTTSKKFSELIADTFQSLQAGCFQ</sequence>
<gene>
    <name evidence="2" type="ORF">A4H97_11850</name>
</gene>
<dbReference type="OrthoDB" id="663044at2"/>
<evidence type="ECO:0000313" key="3">
    <source>
        <dbReference type="Proteomes" id="UP000192610"/>
    </source>
</evidence>
<proteinExistence type="predicted"/>
<keyword evidence="3" id="KW-1185">Reference proteome</keyword>
<name>A0A1V9EA33_9BACT</name>
<reference evidence="3" key="1">
    <citation type="submission" date="2016-04" db="EMBL/GenBank/DDBJ databases">
        <authorList>
            <person name="Chen L."/>
            <person name="Zhuang W."/>
            <person name="Wang G."/>
        </authorList>
    </citation>
    <scope>NUCLEOTIDE SEQUENCE [LARGE SCALE GENOMIC DNA]</scope>
    <source>
        <strain evidence="3">17621</strain>
    </source>
</reference>
<evidence type="ECO:0008006" key="4">
    <source>
        <dbReference type="Google" id="ProtNLM"/>
    </source>
</evidence>
<evidence type="ECO:0000313" key="2">
    <source>
        <dbReference type="EMBL" id="OQP42844.1"/>
    </source>
</evidence>
<feature type="chain" id="PRO_5010704043" description="DUF4468 domain-containing protein" evidence="1">
    <location>
        <begin position="24"/>
        <end position="171"/>
    </location>
</feature>